<protein>
    <recommendedName>
        <fullName evidence="3">Minor tail protein</fullName>
    </recommendedName>
</protein>
<gene>
    <name evidence="1" type="ORF">FE251_08445</name>
</gene>
<dbReference type="RefSeq" id="WP_139948476.1">
    <property type="nucleotide sequence ID" value="NZ_CP040899.1"/>
</dbReference>
<keyword evidence="2" id="KW-1185">Reference proteome</keyword>
<organism evidence="1 2">
    <name type="scientific">Georgenia wutianyii</name>
    <dbReference type="NCBI Taxonomy" id="2585135"/>
    <lineage>
        <taxon>Bacteria</taxon>
        <taxon>Bacillati</taxon>
        <taxon>Actinomycetota</taxon>
        <taxon>Actinomycetes</taxon>
        <taxon>Micrococcales</taxon>
        <taxon>Bogoriellaceae</taxon>
        <taxon>Georgenia</taxon>
    </lineage>
</organism>
<evidence type="ECO:0000313" key="1">
    <source>
        <dbReference type="EMBL" id="QDB79396.1"/>
    </source>
</evidence>
<evidence type="ECO:0008006" key="3">
    <source>
        <dbReference type="Google" id="ProtNLM"/>
    </source>
</evidence>
<sequence length="307" mass="32536">MVLPTGPRRASYFAGQSLTARTLNDNLATEWARRWAHNRFLHGAGIGQGLTVTATVGQVEVTVEPGYGIDPEGHEIVLVAPVTVQVPPVPGPTDYVLVCRFDPDPTGFTDTGLCGADGVSAWMDEPLVEFVPATDFPGAAGSALPLATVRVTGCVLSSISFGRRQVLGERRLPYVDAGVHRPSPAGWELATTDAGVAYGLRTVADTSVAGFRGTPDYQARLSGRRWFDVTGPELSTPVMLWTTEPDVVGAGATRLTVEILVPTVRAGRTDGTFAEFLDGSGLTDEITTLVATELEWAITWIGVEGSL</sequence>
<dbReference type="EMBL" id="CP040899">
    <property type="protein sequence ID" value="QDB79396.1"/>
    <property type="molecule type" value="Genomic_DNA"/>
</dbReference>
<name>A0ABX5VLN4_9MICO</name>
<evidence type="ECO:0000313" key="2">
    <source>
        <dbReference type="Proteomes" id="UP000313948"/>
    </source>
</evidence>
<dbReference type="Proteomes" id="UP000313948">
    <property type="component" value="Chromosome"/>
</dbReference>
<reference evidence="1 2" key="1">
    <citation type="submission" date="2019-05" db="EMBL/GenBank/DDBJ databases">
        <title>Georgenia *** sp. nov., and Georgenia *** sp. nov., isolated from the intestinal contents of plateau pika (Ochotona curzoniae) in the Qinghai-Tibet plateau of China.</title>
        <authorList>
            <person name="Tian Z."/>
        </authorList>
    </citation>
    <scope>NUCLEOTIDE SEQUENCE [LARGE SCALE GENOMIC DNA]</scope>
    <source>
        <strain evidence="1 2">Z294</strain>
    </source>
</reference>
<proteinExistence type="predicted"/>
<accession>A0ABX5VLN4</accession>